<evidence type="ECO:0000256" key="1">
    <source>
        <dbReference type="ARBA" id="ARBA00022679"/>
    </source>
</evidence>
<accession>A0A4R3I182</accession>
<feature type="domain" description="N-acetyltransferase" evidence="3">
    <location>
        <begin position="1"/>
        <end position="148"/>
    </location>
</feature>
<dbReference type="InterPro" id="IPR000182">
    <property type="entry name" value="GNAT_dom"/>
</dbReference>
<dbReference type="Gene3D" id="3.40.630.30">
    <property type="match status" value="1"/>
</dbReference>
<dbReference type="GO" id="GO:0016747">
    <property type="term" value="F:acyltransferase activity, transferring groups other than amino-acyl groups"/>
    <property type="evidence" value="ECO:0007669"/>
    <property type="project" value="InterPro"/>
</dbReference>
<keyword evidence="2 4" id="KW-0012">Acyltransferase</keyword>
<dbReference type="EMBL" id="SLZQ01000001">
    <property type="protein sequence ID" value="TCS39496.1"/>
    <property type="molecule type" value="Genomic_DNA"/>
</dbReference>
<organism evidence="4 5">
    <name type="scientific">Paucimonas lemoignei</name>
    <name type="common">Pseudomonas lemoignei</name>
    <dbReference type="NCBI Taxonomy" id="29443"/>
    <lineage>
        <taxon>Bacteria</taxon>
        <taxon>Pseudomonadati</taxon>
        <taxon>Pseudomonadota</taxon>
        <taxon>Betaproteobacteria</taxon>
        <taxon>Burkholderiales</taxon>
        <taxon>Burkholderiaceae</taxon>
        <taxon>Paucimonas</taxon>
    </lineage>
</organism>
<dbReference type="PANTHER" id="PTHR43877">
    <property type="entry name" value="AMINOALKYLPHOSPHONATE N-ACETYLTRANSFERASE-RELATED-RELATED"/>
    <property type="match status" value="1"/>
</dbReference>
<evidence type="ECO:0000313" key="4">
    <source>
        <dbReference type="EMBL" id="TCS39496.1"/>
    </source>
</evidence>
<dbReference type="PANTHER" id="PTHR43877:SF1">
    <property type="entry name" value="ACETYLTRANSFERASE"/>
    <property type="match status" value="1"/>
</dbReference>
<evidence type="ECO:0000256" key="2">
    <source>
        <dbReference type="ARBA" id="ARBA00023315"/>
    </source>
</evidence>
<reference evidence="4 5" key="1">
    <citation type="submission" date="2019-03" db="EMBL/GenBank/DDBJ databases">
        <title>Genomic Encyclopedia of Type Strains, Phase IV (KMG-IV): sequencing the most valuable type-strain genomes for metagenomic binning, comparative biology and taxonomic classification.</title>
        <authorList>
            <person name="Goeker M."/>
        </authorList>
    </citation>
    <scope>NUCLEOTIDE SEQUENCE [LARGE SCALE GENOMIC DNA]</scope>
    <source>
        <strain evidence="4 5">DSM 7445</strain>
    </source>
</reference>
<gene>
    <name evidence="4" type="ORF">EDC30_101452</name>
</gene>
<sequence>MNDKEPLNAWRIELGDWDALGTKARIIRTEVFLNEQQVPVELEWDDMDAVSLHAVALDSAGNVLATGRLLPDGHIGRMAVRRAVRDVGVGSAILSALLDAARKRGLPEARLNAQTHAEGFYARFGFEREGDEFPDAGIPHIHMRARLA</sequence>
<dbReference type="PROSITE" id="PS51186">
    <property type="entry name" value="GNAT"/>
    <property type="match status" value="1"/>
</dbReference>
<dbReference type="Pfam" id="PF13673">
    <property type="entry name" value="Acetyltransf_10"/>
    <property type="match status" value="1"/>
</dbReference>
<evidence type="ECO:0000259" key="3">
    <source>
        <dbReference type="PROSITE" id="PS51186"/>
    </source>
</evidence>
<protein>
    <submittedName>
        <fullName evidence="4">Putative GNAT family N-acyltransferase</fullName>
    </submittedName>
</protein>
<comment type="caution">
    <text evidence="4">The sequence shown here is derived from an EMBL/GenBank/DDBJ whole genome shotgun (WGS) entry which is preliminary data.</text>
</comment>
<keyword evidence="1 4" id="KW-0808">Transferase</keyword>
<dbReference type="AlphaFoldDB" id="A0A4R3I182"/>
<keyword evidence="5" id="KW-1185">Reference proteome</keyword>
<evidence type="ECO:0000313" key="5">
    <source>
        <dbReference type="Proteomes" id="UP000295382"/>
    </source>
</evidence>
<proteinExistence type="predicted"/>
<dbReference type="SUPFAM" id="SSF55729">
    <property type="entry name" value="Acyl-CoA N-acyltransferases (Nat)"/>
    <property type="match status" value="1"/>
</dbReference>
<dbReference type="OrthoDB" id="9796171at2"/>
<dbReference type="Proteomes" id="UP000295382">
    <property type="component" value="Unassembled WGS sequence"/>
</dbReference>
<dbReference type="RefSeq" id="WP_132256853.1">
    <property type="nucleotide sequence ID" value="NZ_SLZQ01000001.1"/>
</dbReference>
<name>A0A4R3I182_PAULE</name>
<dbReference type="InterPro" id="IPR016181">
    <property type="entry name" value="Acyl_CoA_acyltransferase"/>
</dbReference>
<dbReference type="InterPro" id="IPR050832">
    <property type="entry name" value="Bact_Acetyltransf"/>
</dbReference>
<dbReference type="CDD" id="cd04301">
    <property type="entry name" value="NAT_SF"/>
    <property type="match status" value="1"/>
</dbReference>